<protein>
    <recommendedName>
        <fullName evidence="4">DUF3826 domain-containing protein</fullName>
    </recommendedName>
</protein>
<dbReference type="OrthoDB" id="1409070at2"/>
<comment type="caution">
    <text evidence="2">The sequence shown here is derived from an EMBL/GenBank/DDBJ whole genome shotgun (WGS) entry which is preliminary data.</text>
</comment>
<organism evidence="2 3">
    <name type="scientific">Dyadobacter flavalbus</name>
    <dbReference type="NCBI Taxonomy" id="2579942"/>
    <lineage>
        <taxon>Bacteria</taxon>
        <taxon>Pseudomonadati</taxon>
        <taxon>Bacteroidota</taxon>
        <taxon>Cytophagia</taxon>
        <taxon>Cytophagales</taxon>
        <taxon>Spirosomataceae</taxon>
        <taxon>Dyadobacter</taxon>
    </lineage>
</organism>
<dbReference type="Proteomes" id="UP000323994">
    <property type="component" value="Unassembled WGS sequence"/>
</dbReference>
<evidence type="ECO:0008006" key="4">
    <source>
        <dbReference type="Google" id="ProtNLM"/>
    </source>
</evidence>
<keyword evidence="1" id="KW-0732">Signal</keyword>
<keyword evidence="3" id="KW-1185">Reference proteome</keyword>
<feature type="chain" id="PRO_5024361014" description="DUF3826 domain-containing protein" evidence="1">
    <location>
        <begin position="23"/>
        <end position="303"/>
    </location>
</feature>
<evidence type="ECO:0000313" key="2">
    <source>
        <dbReference type="EMBL" id="KAA6440625.1"/>
    </source>
</evidence>
<accession>A0A5M8QWE0</accession>
<dbReference type="EMBL" id="VBSN01000027">
    <property type="protein sequence ID" value="KAA6440625.1"/>
    <property type="molecule type" value="Genomic_DNA"/>
</dbReference>
<sequence length="303" mass="34686">MKNKISLLITAACLCFLNFRFSEDYSEFGVTSEDVQEKFWSTLQSESVYAPYLNSSAKAACRSISPDHQAVAVQKAGNLIKLYYGSQDFKKRYNSWLAKSFPQEEVKVSEERKAEIRENKIRDIKNLNAKDMEPIVDIQIQAGESITGMESMLTSLPTDQRAEFKKQIEDSKRTVAFFKKVKPLLKSDFEAFKKQYAAFLAQDEIAQAEQQLIRNNKSNAEEFEKWKSPEKVLSARLTEFLEKSKGVDFAAKTKEVNNRKKFVNAAYESQNDIWKFCYRIGPAPTNAARAFAQQWLAELKQAG</sequence>
<evidence type="ECO:0000256" key="1">
    <source>
        <dbReference type="SAM" id="SignalP"/>
    </source>
</evidence>
<gene>
    <name evidence="2" type="ORF">FEM33_08580</name>
</gene>
<name>A0A5M8QWE0_9BACT</name>
<feature type="signal peptide" evidence="1">
    <location>
        <begin position="1"/>
        <end position="22"/>
    </location>
</feature>
<dbReference type="AlphaFoldDB" id="A0A5M8QWE0"/>
<reference evidence="2 3" key="1">
    <citation type="submission" date="2019-05" db="EMBL/GenBank/DDBJ databases">
        <authorList>
            <person name="Qu J.-H."/>
        </authorList>
    </citation>
    <scope>NUCLEOTIDE SEQUENCE [LARGE SCALE GENOMIC DNA]</scope>
    <source>
        <strain evidence="2 3">NS28</strain>
    </source>
</reference>
<dbReference type="RefSeq" id="WP_139011617.1">
    <property type="nucleotide sequence ID" value="NZ_VBSN01000027.1"/>
</dbReference>
<evidence type="ECO:0000313" key="3">
    <source>
        <dbReference type="Proteomes" id="UP000323994"/>
    </source>
</evidence>
<proteinExistence type="predicted"/>